<gene>
    <name evidence="1" type="ORF">H6H03_25605</name>
</gene>
<dbReference type="EMBL" id="JACJTU010000028">
    <property type="protein sequence ID" value="MBD2737222.1"/>
    <property type="molecule type" value="Genomic_DNA"/>
</dbReference>
<organism evidence="1 2">
    <name type="scientific">Nostoc paludosum FACHB-159</name>
    <dbReference type="NCBI Taxonomy" id="2692908"/>
    <lineage>
        <taxon>Bacteria</taxon>
        <taxon>Bacillati</taxon>
        <taxon>Cyanobacteriota</taxon>
        <taxon>Cyanophyceae</taxon>
        <taxon>Nostocales</taxon>
        <taxon>Nostocaceae</taxon>
        <taxon>Nostoc</taxon>
    </lineage>
</organism>
<reference evidence="1 2" key="1">
    <citation type="journal article" date="2020" name="ISME J.">
        <title>Comparative genomics reveals insights into cyanobacterial evolution and habitat adaptation.</title>
        <authorList>
            <person name="Chen M.Y."/>
            <person name="Teng W.K."/>
            <person name="Zhao L."/>
            <person name="Hu C.X."/>
            <person name="Zhou Y.K."/>
            <person name="Han B.P."/>
            <person name="Song L.R."/>
            <person name="Shu W.S."/>
        </authorList>
    </citation>
    <scope>NUCLEOTIDE SEQUENCE [LARGE SCALE GENOMIC DNA]</scope>
    <source>
        <strain evidence="1 2">FACHB-159</strain>
    </source>
</reference>
<evidence type="ECO:0000313" key="2">
    <source>
        <dbReference type="Proteomes" id="UP000637383"/>
    </source>
</evidence>
<dbReference type="Proteomes" id="UP000637383">
    <property type="component" value="Unassembled WGS sequence"/>
</dbReference>
<sequence>MTYLEAIANIFNPVVSSQERITNHERLYYQESTGRHRSLRSISHVRASERLLLN</sequence>
<protein>
    <submittedName>
        <fullName evidence="1">Uncharacterized protein</fullName>
    </submittedName>
</protein>
<name>A0ABR8KCG9_9NOSO</name>
<keyword evidence="2" id="KW-1185">Reference proteome</keyword>
<proteinExistence type="predicted"/>
<evidence type="ECO:0000313" key="1">
    <source>
        <dbReference type="EMBL" id="MBD2737222.1"/>
    </source>
</evidence>
<comment type="caution">
    <text evidence="1">The sequence shown here is derived from an EMBL/GenBank/DDBJ whole genome shotgun (WGS) entry which is preliminary data.</text>
</comment>
<accession>A0ABR8KCG9</accession>